<protein>
    <submittedName>
        <fullName evidence="1">Uncharacterized protein</fullName>
    </submittedName>
</protein>
<proteinExistence type="predicted"/>
<sequence>MATLPFTAKSSLEGHPNPDRKEIGFLAMLGHLLCLAAFLPAILAQGGSLETFDDLVAALRAGHRVAANFDTSLCEDATVPEPVRRCSQEAFLLADGTFFLVFTFVNSDGDAWFTAYEVATETGLVINDFYATCTLGVGVSLVERGLNQPDTTFTSYDELTYAMKHGYQVTLTVRILMLYPFMLMRKSDDTTPSDTDEAGNEILIVESPALSLSAVEGQTVYTVTRVIVHSNGTAFISSNHYNTQTWEDEYPYPEGFLCVFAESVNFHYASVAGNLVVEEFSVTTDDRLHDKITIFDPLTPGNSSVTIFDCTMVDGVEFSAPAYDFHQRFDEVIRGLMKKCVGFIIHNRSVELTDFSSLLEAQLSGSKLMTKIDFGECLDPTGQVDTAGVTAGAYLQDLLVLGPDRESLESFEDLVAALRAGHRVQANFNRDFCEESNYPSQRVVSVQFSRWQYTEVELQVPAVVAVQPPIMIDGWFSLIFSYVDADGLAILEEYTISAETGAVVSNNFMSCTTGVGTFFLEKGNRQPDTALTSYDEVMAALTEGRQLTLTAKATDCEHPLPPEVILAEGGTTSYQWVVPPGDTYDSYATSAEVDAALLAGKDLQAAVDVTACTSPNGTLSPLLASHAGSS</sequence>
<dbReference type="EMBL" id="CAJPEV010003473">
    <property type="protein sequence ID" value="CAG0899833.1"/>
    <property type="molecule type" value="Genomic_DNA"/>
</dbReference>
<dbReference type="Proteomes" id="UP000677054">
    <property type="component" value="Unassembled WGS sequence"/>
</dbReference>
<name>A0A7R9AC59_9CRUS</name>
<reference evidence="1" key="1">
    <citation type="submission" date="2020-11" db="EMBL/GenBank/DDBJ databases">
        <authorList>
            <person name="Tran Van P."/>
        </authorList>
    </citation>
    <scope>NUCLEOTIDE SEQUENCE</scope>
</reference>
<dbReference type="EMBL" id="LR902990">
    <property type="protein sequence ID" value="CAD7251344.1"/>
    <property type="molecule type" value="Genomic_DNA"/>
</dbReference>
<dbReference type="AlphaFoldDB" id="A0A7R9AC59"/>
<organism evidence="1">
    <name type="scientific">Darwinula stevensoni</name>
    <dbReference type="NCBI Taxonomy" id="69355"/>
    <lineage>
        <taxon>Eukaryota</taxon>
        <taxon>Metazoa</taxon>
        <taxon>Ecdysozoa</taxon>
        <taxon>Arthropoda</taxon>
        <taxon>Crustacea</taxon>
        <taxon>Oligostraca</taxon>
        <taxon>Ostracoda</taxon>
        <taxon>Podocopa</taxon>
        <taxon>Podocopida</taxon>
        <taxon>Darwinulocopina</taxon>
        <taxon>Darwinuloidea</taxon>
        <taxon>Darwinulidae</taxon>
        <taxon>Darwinula</taxon>
    </lineage>
</organism>
<gene>
    <name evidence="1" type="ORF">DSTB1V02_LOCUS11111</name>
</gene>
<evidence type="ECO:0000313" key="2">
    <source>
        <dbReference type="Proteomes" id="UP000677054"/>
    </source>
</evidence>
<keyword evidence="2" id="KW-1185">Reference proteome</keyword>
<evidence type="ECO:0000313" key="1">
    <source>
        <dbReference type="EMBL" id="CAD7251344.1"/>
    </source>
</evidence>
<accession>A0A7R9AC59</accession>